<dbReference type="PANTHER" id="PTHR42791">
    <property type="entry name" value="GNAT FAMILY ACETYLTRANSFERASE"/>
    <property type="match status" value="1"/>
</dbReference>
<dbReference type="Proteomes" id="UP001139721">
    <property type="component" value="Unassembled WGS sequence"/>
</dbReference>
<dbReference type="RefSeq" id="WP_250420958.1">
    <property type="nucleotide sequence ID" value="NZ_JAJKBJ010000006.1"/>
</dbReference>
<evidence type="ECO:0000313" key="2">
    <source>
        <dbReference type="EMBL" id="MCL9683909.1"/>
    </source>
</evidence>
<keyword evidence="3" id="KW-1185">Reference proteome</keyword>
<dbReference type="Pfam" id="PF00583">
    <property type="entry name" value="Acetyltransf_1"/>
    <property type="match status" value="1"/>
</dbReference>
<dbReference type="InterPro" id="IPR016181">
    <property type="entry name" value="Acyl_CoA_acyltransferase"/>
</dbReference>
<organism evidence="2 3">
    <name type="scientific">Legionella maioricensis</name>
    <dbReference type="NCBI Taxonomy" id="2896528"/>
    <lineage>
        <taxon>Bacteria</taxon>
        <taxon>Pseudomonadati</taxon>
        <taxon>Pseudomonadota</taxon>
        <taxon>Gammaproteobacteria</taxon>
        <taxon>Legionellales</taxon>
        <taxon>Legionellaceae</taxon>
        <taxon>Legionella</taxon>
    </lineage>
</organism>
<dbReference type="CDD" id="cd04301">
    <property type="entry name" value="NAT_SF"/>
    <property type="match status" value="1"/>
</dbReference>
<dbReference type="AlphaFoldDB" id="A0A9X2D072"/>
<dbReference type="EMBL" id="JAJKBJ010000006">
    <property type="protein sequence ID" value="MCL9683909.1"/>
    <property type="molecule type" value="Genomic_DNA"/>
</dbReference>
<dbReference type="Gene3D" id="3.40.630.30">
    <property type="match status" value="1"/>
</dbReference>
<gene>
    <name evidence="2" type="ORF">LOX96_07380</name>
</gene>
<proteinExistence type="predicted"/>
<feature type="domain" description="N-acetyltransferase" evidence="1">
    <location>
        <begin position="125"/>
        <end position="171"/>
    </location>
</feature>
<evidence type="ECO:0000259" key="1">
    <source>
        <dbReference type="Pfam" id="PF00583"/>
    </source>
</evidence>
<dbReference type="PANTHER" id="PTHR42791:SF1">
    <property type="entry name" value="N-ACETYLTRANSFERASE DOMAIN-CONTAINING PROTEIN"/>
    <property type="match status" value="1"/>
</dbReference>
<comment type="caution">
    <text evidence="2">The sequence shown here is derived from an EMBL/GenBank/DDBJ whole genome shotgun (WGS) entry which is preliminary data.</text>
</comment>
<protein>
    <submittedName>
        <fullName evidence="2">GNAT family N-acetyltransferase</fullName>
    </submittedName>
</protein>
<sequence>MSNRIEITDITLNELEQVASTLFDAFKNDSLIQWIFSDQSAYREKGILIFHTWVKYCVLYGKAFRTQNFEAIALRKIPGDTHLTFWRMFRSGMLSTPGILGKQAFNRLMQLDDLTMKERKKNMGSQQYWYCWMLGTKPEYQKKGFGKALMQHTFNTAESTLLPCYLETASESAKQVHIKSGYKILSEITLPESDVQLTSMIRATERKN</sequence>
<dbReference type="InterPro" id="IPR052523">
    <property type="entry name" value="Trichothecene_AcTrans"/>
</dbReference>
<name>A0A9X2D072_9GAMM</name>
<reference evidence="2" key="1">
    <citation type="submission" date="2021-11" db="EMBL/GenBank/DDBJ databases">
        <title>Legionella maioricencis sp. nov., a new species isolated from hot water samples in Mallorca.</title>
        <authorList>
            <person name="Crespi S."/>
            <person name="Drasar V."/>
            <person name="Salva-Serra F."/>
            <person name="Jaen-Luchoro D."/>
            <person name="Pineiro-Iglesias B."/>
            <person name="Aliaga F."/>
            <person name="Fernandez-Juarez V."/>
            <person name="Coll G."/>
            <person name="Moore E.R.B."/>
            <person name="Bennasar-Figueras A."/>
        </authorList>
    </citation>
    <scope>NUCLEOTIDE SEQUENCE</scope>
    <source>
        <strain evidence="2">HCPI-6</strain>
    </source>
</reference>
<accession>A0A9X2D072</accession>
<dbReference type="InterPro" id="IPR000182">
    <property type="entry name" value="GNAT_dom"/>
</dbReference>
<evidence type="ECO:0000313" key="3">
    <source>
        <dbReference type="Proteomes" id="UP001139721"/>
    </source>
</evidence>
<dbReference type="SUPFAM" id="SSF55729">
    <property type="entry name" value="Acyl-CoA N-acyltransferases (Nat)"/>
    <property type="match status" value="1"/>
</dbReference>
<dbReference type="GO" id="GO:0016747">
    <property type="term" value="F:acyltransferase activity, transferring groups other than amino-acyl groups"/>
    <property type="evidence" value="ECO:0007669"/>
    <property type="project" value="InterPro"/>
</dbReference>